<gene>
    <name evidence="1" type="ORF">ACFPPB_11710</name>
</gene>
<organism evidence="1 2">
    <name type="scientific">Rhodanobacter terrae</name>
    <dbReference type="NCBI Taxonomy" id="418647"/>
    <lineage>
        <taxon>Bacteria</taxon>
        <taxon>Pseudomonadati</taxon>
        <taxon>Pseudomonadota</taxon>
        <taxon>Gammaproteobacteria</taxon>
        <taxon>Lysobacterales</taxon>
        <taxon>Rhodanobacteraceae</taxon>
        <taxon>Rhodanobacter</taxon>
    </lineage>
</organism>
<name>A0ABW0SXU5_9GAMM</name>
<dbReference type="Proteomes" id="UP001596111">
    <property type="component" value="Unassembled WGS sequence"/>
</dbReference>
<dbReference type="EMBL" id="JBHSNG010000011">
    <property type="protein sequence ID" value="MFC5581778.1"/>
    <property type="molecule type" value="Genomic_DNA"/>
</dbReference>
<protein>
    <submittedName>
        <fullName evidence="1">Uncharacterized protein</fullName>
    </submittedName>
</protein>
<evidence type="ECO:0000313" key="1">
    <source>
        <dbReference type="EMBL" id="MFC5581778.1"/>
    </source>
</evidence>
<dbReference type="RefSeq" id="WP_377327244.1">
    <property type="nucleotide sequence ID" value="NZ_JBHSNG010000011.1"/>
</dbReference>
<keyword evidence="2" id="KW-1185">Reference proteome</keyword>
<accession>A0ABW0SXU5</accession>
<evidence type="ECO:0000313" key="2">
    <source>
        <dbReference type="Proteomes" id="UP001596111"/>
    </source>
</evidence>
<sequence>MTCPLDGDERRMLSQLCASPWVCDRRYDFIVGLRLERRNLAQLSLLGQWHPTPAGRLMAASM</sequence>
<reference evidence="2" key="1">
    <citation type="journal article" date="2019" name="Int. J. Syst. Evol. Microbiol.">
        <title>The Global Catalogue of Microorganisms (GCM) 10K type strain sequencing project: providing services to taxonomists for standard genome sequencing and annotation.</title>
        <authorList>
            <consortium name="The Broad Institute Genomics Platform"/>
            <consortium name="The Broad Institute Genome Sequencing Center for Infectious Disease"/>
            <person name="Wu L."/>
            <person name="Ma J."/>
        </authorList>
    </citation>
    <scope>NUCLEOTIDE SEQUENCE [LARGE SCALE GENOMIC DNA]</scope>
    <source>
        <strain evidence="2">CGMCC 1.13587</strain>
    </source>
</reference>
<comment type="caution">
    <text evidence="1">The sequence shown here is derived from an EMBL/GenBank/DDBJ whole genome shotgun (WGS) entry which is preliminary data.</text>
</comment>
<proteinExistence type="predicted"/>